<keyword evidence="3" id="KW-1185">Reference proteome</keyword>
<dbReference type="InterPro" id="IPR044822">
    <property type="entry name" value="Myb_DNA-bind_4"/>
</dbReference>
<proteinExistence type="predicted"/>
<dbReference type="AlphaFoldDB" id="A0AAJ7SFU4"/>
<dbReference type="PANTHER" id="PTHR31307">
    <property type="entry name" value="TRIHELIX TRANSCRIPTION FACTOR ASIL2"/>
    <property type="match status" value="1"/>
</dbReference>
<gene>
    <name evidence="4" type="primary">LOC100902893</name>
</gene>
<organism evidence="3 4">
    <name type="scientific">Galendromus occidentalis</name>
    <name type="common">western predatory mite</name>
    <dbReference type="NCBI Taxonomy" id="34638"/>
    <lineage>
        <taxon>Eukaryota</taxon>
        <taxon>Metazoa</taxon>
        <taxon>Ecdysozoa</taxon>
        <taxon>Arthropoda</taxon>
        <taxon>Chelicerata</taxon>
        <taxon>Arachnida</taxon>
        <taxon>Acari</taxon>
        <taxon>Parasitiformes</taxon>
        <taxon>Mesostigmata</taxon>
        <taxon>Gamasina</taxon>
        <taxon>Phytoseioidea</taxon>
        <taxon>Phytoseiidae</taxon>
        <taxon>Typhlodrominae</taxon>
        <taxon>Galendromus</taxon>
    </lineage>
</organism>
<accession>A0AAJ7SFU4</accession>
<dbReference type="GeneID" id="100902893"/>
<dbReference type="InterPro" id="IPR044823">
    <property type="entry name" value="ASIL1/2-like"/>
</dbReference>
<feature type="domain" description="Myb/SANT-like DNA-binding" evidence="2">
    <location>
        <begin position="154"/>
        <end position="227"/>
    </location>
</feature>
<sequence>MGRAGASANQSDRNLRSSFSPLLNGMMYYVNCSCVPSEAGGPICHTDTCEFRQLPISCVDAITTASPDPSRNQLITVVSHPGPLVPMAAPGLQSTEAVPTGARIIFQPSPGPVGSLPREPVDGSTDTSRAEGEYREQVASPEENSPGHTKLVLDWSESHVKVLLELYEKERPKFLTKGLVRKRLWGEIAQKVNRITGLQLQGFHCENKWKVLMRGYRRAEKDFGAAGVDEEQFKKAHPLFEQIRTILSKDPIDEYAVTARDVQKLSRESRMVWRPQDTKSLLNHYGNFRKRQKNPNLTLMSWERIARLIRQDIPSFAMSGSHCYSRFRFLRIKYQRAMLLCKDETSRWPHCPMFNELHAVLREDPLPSEVPLTPSQIAKKKKERRANEPDDEERNDGFGLPSVIQLEPTSRKPQEEFTAYLAKLVDGLAVSLKDRAMQDILGYVFNFRKKIRLAKSAKIPGAAAS</sequence>
<evidence type="ECO:0000259" key="2">
    <source>
        <dbReference type="Pfam" id="PF13837"/>
    </source>
</evidence>
<feature type="region of interest" description="Disordered" evidence="1">
    <location>
        <begin position="108"/>
        <end position="148"/>
    </location>
</feature>
<name>A0AAJ7SFU4_9ACAR</name>
<dbReference type="Gene3D" id="1.10.10.60">
    <property type="entry name" value="Homeodomain-like"/>
    <property type="match status" value="1"/>
</dbReference>
<dbReference type="KEGG" id="goe:100902893"/>
<reference evidence="4" key="1">
    <citation type="submission" date="2025-08" db="UniProtKB">
        <authorList>
            <consortium name="RefSeq"/>
        </authorList>
    </citation>
    <scope>IDENTIFICATION</scope>
</reference>
<evidence type="ECO:0000256" key="1">
    <source>
        <dbReference type="SAM" id="MobiDB-lite"/>
    </source>
</evidence>
<dbReference type="RefSeq" id="XP_028967835.1">
    <property type="nucleotide sequence ID" value="XM_029112002.1"/>
</dbReference>
<dbReference type="Pfam" id="PF13837">
    <property type="entry name" value="Myb_DNA-bind_4"/>
    <property type="match status" value="2"/>
</dbReference>
<feature type="domain" description="Myb/SANT-like DNA-binding" evidence="2">
    <location>
        <begin position="271"/>
        <end position="359"/>
    </location>
</feature>
<dbReference type="PANTHER" id="PTHR31307:SF4">
    <property type="entry name" value="TRIHELIX TRANSCRIPTION FACTOR ASIL2"/>
    <property type="match status" value="1"/>
</dbReference>
<protein>
    <submittedName>
        <fullName evidence="4">Uncharacterized protein LOC100902893</fullName>
    </submittedName>
</protein>
<feature type="region of interest" description="Disordered" evidence="1">
    <location>
        <begin position="367"/>
        <end position="403"/>
    </location>
</feature>
<dbReference type="Proteomes" id="UP000694867">
    <property type="component" value="Unplaced"/>
</dbReference>
<evidence type="ECO:0000313" key="3">
    <source>
        <dbReference type="Proteomes" id="UP000694867"/>
    </source>
</evidence>
<evidence type="ECO:0000313" key="4">
    <source>
        <dbReference type="RefSeq" id="XP_028967835.1"/>
    </source>
</evidence>